<accession>B0DZ48</accession>
<dbReference type="RefSeq" id="XP_001889229.1">
    <property type="nucleotide sequence ID" value="XM_001889194.1"/>
</dbReference>
<organism evidence="3">
    <name type="scientific">Laccaria bicolor (strain S238N-H82 / ATCC MYA-4686)</name>
    <name type="common">Bicoloured deceiver</name>
    <name type="synonym">Laccaria laccata var. bicolor</name>
    <dbReference type="NCBI Taxonomy" id="486041"/>
    <lineage>
        <taxon>Eukaryota</taxon>
        <taxon>Fungi</taxon>
        <taxon>Dikarya</taxon>
        <taxon>Basidiomycota</taxon>
        <taxon>Agaricomycotina</taxon>
        <taxon>Agaricomycetes</taxon>
        <taxon>Agaricomycetidae</taxon>
        <taxon>Agaricales</taxon>
        <taxon>Agaricineae</taxon>
        <taxon>Hydnangiaceae</taxon>
        <taxon>Laccaria</taxon>
    </lineage>
</organism>
<keyword evidence="3" id="KW-1185">Reference proteome</keyword>
<dbReference type="InParanoid" id="B0DZ48"/>
<evidence type="ECO:0000256" key="1">
    <source>
        <dbReference type="SAM" id="MobiDB-lite"/>
    </source>
</evidence>
<feature type="compositionally biased region" description="Polar residues" evidence="1">
    <location>
        <begin position="22"/>
        <end position="38"/>
    </location>
</feature>
<dbReference type="KEGG" id="lbc:LACBIDRAFT_314737"/>
<feature type="compositionally biased region" description="Basic residues" evidence="1">
    <location>
        <begin position="67"/>
        <end position="77"/>
    </location>
</feature>
<dbReference type="Proteomes" id="UP000001194">
    <property type="component" value="Unassembled WGS sequence"/>
</dbReference>
<dbReference type="HOGENOM" id="CLU_1875795_0_0_1"/>
<evidence type="ECO:0000313" key="3">
    <source>
        <dbReference type="Proteomes" id="UP000001194"/>
    </source>
</evidence>
<dbReference type="GeneID" id="6084871"/>
<feature type="region of interest" description="Disordered" evidence="1">
    <location>
        <begin position="1"/>
        <end position="102"/>
    </location>
</feature>
<dbReference type="EMBL" id="DS547153">
    <property type="protein sequence ID" value="EDR00172.1"/>
    <property type="molecule type" value="Genomic_DNA"/>
</dbReference>
<proteinExistence type="predicted"/>
<feature type="compositionally biased region" description="Basic residues" evidence="1">
    <location>
        <begin position="39"/>
        <end position="49"/>
    </location>
</feature>
<feature type="compositionally biased region" description="Polar residues" evidence="1">
    <location>
        <begin position="80"/>
        <end position="93"/>
    </location>
</feature>
<dbReference type="AlphaFoldDB" id="B0DZ48"/>
<protein>
    <submittedName>
        <fullName evidence="2">Predicted protein</fullName>
    </submittedName>
</protein>
<evidence type="ECO:0000313" key="2">
    <source>
        <dbReference type="EMBL" id="EDR00172.1"/>
    </source>
</evidence>
<name>B0DZ48_LACBS</name>
<sequence>MLILLNKSGYSKHVHTEKNNKKNWPSNPGNSNSEVNMRSQKKRRARFTKKKDDSNAADSDDEVRSVGKGRKLKKRKVAASGTSSSTLPLYSSEWSKKSDDSGDEIHPVDLMIFVYVEKLNPPCMAKGKVEESDKYA</sequence>
<reference evidence="2 3" key="1">
    <citation type="journal article" date="2008" name="Nature">
        <title>The genome of Laccaria bicolor provides insights into mycorrhizal symbiosis.</title>
        <authorList>
            <person name="Martin F."/>
            <person name="Aerts A."/>
            <person name="Ahren D."/>
            <person name="Brun A."/>
            <person name="Danchin E.G.J."/>
            <person name="Duchaussoy F."/>
            <person name="Gibon J."/>
            <person name="Kohler A."/>
            <person name="Lindquist E."/>
            <person name="Pereda V."/>
            <person name="Salamov A."/>
            <person name="Shapiro H.J."/>
            <person name="Wuyts J."/>
            <person name="Blaudez D."/>
            <person name="Buee M."/>
            <person name="Brokstein P."/>
            <person name="Canbaeck B."/>
            <person name="Cohen D."/>
            <person name="Courty P.E."/>
            <person name="Coutinho P.M."/>
            <person name="Delaruelle C."/>
            <person name="Detter J.C."/>
            <person name="Deveau A."/>
            <person name="DiFazio S."/>
            <person name="Duplessis S."/>
            <person name="Fraissinet-Tachet L."/>
            <person name="Lucic E."/>
            <person name="Frey-Klett P."/>
            <person name="Fourrey C."/>
            <person name="Feussner I."/>
            <person name="Gay G."/>
            <person name="Grimwood J."/>
            <person name="Hoegger P.J."/>
            <person name="Jain P."/>
            <person name="Kilaru S."/>
            <person name="Labbe J."/>
            <person name="Lin Y.C."/>
            <person name="Legue V."/>
            <person name="Le Tacon F."/>
            <person name="Marmeisse R."/>
            <person name="Melayah D."/>
            <person name="Montanini B."/>
            <person name="Muratet M."/>
            <person name="Nehls U."/>
            <person name="Niculita-Hirzel H."/>
            <person name="Oudot-Le Secq M.P."/>
            <person name="Peter M."/>
            <person name="Quesneville H."/>
            <person name="Rajashekar B."/>
            <person name="Reich M."/>
            <person name="Rouhier N."/>
            <person name="Schmutz J."/>
            <person name="Yin T."/>
            <person name="Chalot M."/>
            <person name="Henrissat B."/>
            <person name="Kuees U."/>
            <person name="Lucas S."/>
            <person name="Van de Peer Y."/>
            <person name="Podila G.K."/>
            <person name="Polle A."/>
            <person name="Pukkila P.J."/>
            <person name="Richardson P.M."/>
            <person name="Rouze P."/>
            <person name="Sanders I.R."/>
            <person name="Stajich J.E."/>
            <person name="Tunlid A."/>
            <person name="Tuskan G."/>
            <person name="Grigoriev I.V."/>
        </authorList>
    </citation>
    <scope>NUCLEOTIDE SEQUENCE [LARGE SCALE GENOMIC DNA]</scope>
    <source>
        <strain evidence="3">S238N-H82 / ATCC MYA-4686</strain>
    </source>
</reference>
<gene>
    <name evidence="2" type="ORF">LACBIDRAFT_314737</name>
</gene>